<evidence type="ECO:0000256" key="6">
    <source>
        <dbReference type="ARBA" id="ARBA00022840"/>
    </source>
</evidence>
<evidence type="ECO:0000313" key="13">
    <source>
        <dbReference type="Proteomes" id="UP000551758"/>
    </source>
</evidence>
<dbReference type="FunFam" id="3.40.50.300:FF:002432">
    <property type="entry name" value="ATP synthase subunit alpha, mitochondrial"/>
    <property type="match status" value="1"/>
</dbReference>
<reference evidence="12 13" key="1">
    <citation type="journal article" date="2020" name="Mol. Biol. Evol.">
        <title>Interspecific Gene Flow and the Evolution of Specialization in Black and White Rhinoceros.</title>
        <authorList>
            <person name="Moodley Y."/>
            <person name="Westbury M.V."/>
            <person name="Russo I.M."/>
            <person name="Gopalakrishnan S."/>
            <person name="Rakotoarivelo A."/>
            <person name="Olsen R.A."/>
            <person name="Prost S."/>
            <person name="Tunstall T."/>
            <person name="Ryder O.A."/>
            <person name="Dalen L."/>
            <person name="Bruford M.W."/>
        </authorList>
    </citation>
    <scope>NUCLEOTIDE SEQUENCE [LARGE SCALE GENOMIC DNA]</scope>
    <source>
        <strain evidence="12">SBR-YM</strain>
        <tissue evidence="12">Skin</tissue>
    </source>
</reference>
<evidence type="ECO:0000256" key="8">
    <source>
        <dbReference type="ARBA" id="ARBA00023136"/>
    </source>
</evidence>
<keyword evidence="10" id="KW-0066">ATP synthesis</keyword>
<keyword evidence="8" id="KW-0472">Membrane</keyword>
<protein>
    <recommendedName>
        <fullName evidence="11">ATPase F1/V1/A1 complex alpha/beta subunit nucleotide-binding domain-containing protein</fullName>
    </recommendedName>
</protein>
<sequence>MIDMIVNQKRFNDEADEKKKLYCIYIAIGQKRSTVAQLVKRLTDAMKYTIVILAAASEAGPRQYLTSYSACSMGEYFRDSGKHALIICYCLSSGVSAAPQTPLLLVRPILVVCSTYTPICWRDHPKRMILLVVAP</sequence>
<evidence type="ECO:0000256" key="1">
    <source>
        <dbReference type="ARBA" id="ARBA00004370"/>
    </source>
</evidence>
<keyword evidence="13" id="KW-1185">Reference proteome</keyword>
<keyword evidence="7" id="KW-0406">Ion transport</keyword>
<evidence type="ECO:0000256" key="2">
    <source>
        <dbReference type="ARBA" id="ARBA00008936"/>
    </source>
</evidence>
<organism evidence="12 13">
    <name type="scientific">Diceros bicornis minor</name>
    <name type="common">South-central black rhinoceros</name>
    <dbReference type="NCBI Taxonomy" id="77932"/>
    <lineage>
        <taxon>Eukaryota</taxon>
        <taxon>Metazoa</taxon>
        <taxon>Chordata</taxon>
        <taxon>Craniata</taxon>
        <taxon>Vertebrata</taxon>
        <taxon>Euteleostomi</taxon>
        <taxon>Mammalia</taxon>
        <taxon>Eutheria</taxon>
        <taxon>Laurasiatheria</taxon>
        <taxon>Perissodactyla</taxon>
        <taxon>Rhinocerotidae</taxon>
        <taxon>Diceros</taxon>
    </lineage>
</organism>
<dbReference type="PANTHER" id="PTHR48082">
    <property type="entry name" value="ATP SYNTHASE SUBUNIT ALPHA, MITOCHONDRIAL"/>
    <property type="match status" value="1"/>
</dbReference>
<accession>A0A7J7FIG5</accession>
<keyword evidence="3" id="KW-0813">Transport</keyword>
<keyword evidence="4" id="KW-0547">Nucleotide-binding</keyword>
<keyword evidence="9" id="KW-0139">CF(1)</keyword>
<evidence type="ECO:0000256" key="7">
    <source>
        <dbReference type="ARBA" id="ARBA00023065"/>
    </source>
</evidence>
<evidence type="ECO:0000256" key="9">
    <source>
        <dbReference type="ARBA" id="ARBA00023196"/>
    </source>
</evidence>
<dbReference type="Pfam" id="PF00006">
    <property type="entry name" value="ATP-synt_ab"/>
    <property type="match status" value="1"/>
</dbReference>
<proteinExistence type="inferred from homology"/>
<dbReference type="GO" id="GO:0045259">
    <property type="term" value="C:proton-transporting ATP synthase complex"/>
    <property type="evidence" value="ECO:0007669"/>
    <property type="project" value="UniProtKB-KW"/>
</dbReference>
<evidence type="ECO:0000256" key="4">
    <source>
        <dbReference type="ARBA" id="ARBA00022741"/>
    </source>
</evidence>
<dbReference type="PANTHER" id="PTHR48082:SF2">
    <property type="entry name" value="ATP SYNTHASE SUBUNIT ALPHA, MITOCHONDRIAL"/>
    <property type="match status" value="1"/>
</dbReference>
<comment type="similarity">
    <text evidence="2">Belongs to the ATPase alpha/beta chains family.</text>
</comment>
<dbReference type="SUPFAM" id="SSF52540">
    <property type="entry name" value="P-loop containing nucleoside triphosphate hydrolases"/>
    <property type="match status" value="1"/>
</dbReference>
<keyword evidence="5" id="KW-0375">Hydrogen ion transport</keyword>
<dbReference type="Proteomes" id="UP000551758">
    <property type="component" value="Unassembled WGS sequence"/>
</dbReference>
<evidence type="ECO:0000256" key="5">
    <source>
        <dbReference type="ARBA" id="ARBA00022781"/>
    </source>
</evidence>
<dbReference type="InterPro" id="IPR000194">
    <property type="entry name" value="ATPase_F1/V1/A1_a/bsu_nucl-bd"/>
</dbReference>
<gene>
    <name evidence="12" type="ORF">HPG69_000657</name>
</gene>
<dbReference type="GO" id="GO:0043531">
    <property type="term" value="F:ADP binding"/>
    <property type="evidence" value="ECO:0007669"/>
    <property type="project" value="TreeGrafter"/>
</dbReference>
<comment type="caution">
    <text evidence="12">The sequence shown here is derived from an EMBL/GenBank/DDBJ whole genome shotgun (WGS) entry which is preliminary data.</text>
</comment>
<dbReference type="EMBL" id="JACDTQ010000550">
    <property type="protein sequence ID" value="KAF5927751.1"/>
    <property type="molecule type" value="Genomic_DNA"/>
</dbReference>
<name>A0A7J7FIG5_DICBM</name>
<dbReference type="Gene3D" id="3.40.50.300">
    <property type="entry name" value="P-loop containing nucleotide triphosphate hydrolases"/>
    <property type="match status" value="1"/>
</dbReference>
<evidence type="ECO:0000256" key="10">
    <source>
        <dbReference type="ARBA" id="ARBA00023310"/>
    </source>
</evidence>
<evidence type="ECO:0000256" key="3">
    <source>
        <dbReference type="ARBA" id="ARBA00022448"/>
    </source>
</evidence>
<feature type="domain" description="ATPase F1/V1/A1 complex alpha/beta subunit nucleotide-binding" evidence="11">
    <location>
        <begin position="3"/>
        <end position="108"/>
    </location>
</feature>
<comment type="subcellular location">
    <subcellularLocation>
        <location evidence="1">Membrane</location>
    </subcellularLocation>
</comment>
<keyword evidence="6" id="KW-0067">ATP-binding</keyword>
<evidence type="ECO:0000313" key="12">
    <source>
        <dbReference type="EMBL" id="KAF5927751.1"/>
    </source>
</evidence>
<dbReference type="InterPro" id="IPR005294">
    <property type="entry name" value="ATP_synth_F1_asu"/>
</dbReference>
<dbReference type="AlphaFoldDB" id="A0A7J7FIG5"/>
<dbReference type="InterPro" id="IPR027417">
    <property type="entry name" value="P-loop_NTPase"/>
</dbReference>
<dbReference type="GO" id="GO:0046933">
    <property type="term" value="F:proton-transporting ATP synthase activity, rotational mechanism"/>
    <property type="evidence" value="ECO:0007669"/>
    <property type="project" value="InterPro"/>
</dbReference>
<dbReference type="GO" id="GO:0005524">
    <property type="term" value="F:ATP binding"/>
    <property type="evidence" value="ECO:0007669"/>
    <property type="project" value="UniProtKB-KW"/>
</dbReference>
<evidence type="ECO:0000259" key="11">
    <source>
        <dbReference type="Pfam" id="PF00006"/>
    </source>
</evidence>